<dbReference type="InterPro" id="IPR014710">
    <property type="entry name" value="RmlC-like_jellyroll"/>
</dbReference>
<evidence type="ECO:0000259" key="2">
    <source>
        <dbReference type="Pfam" id="PF07883"/>
    </source>
</evidence>
<evidence type="ECO:0000256" key="1">
    <source>
        <dbReference type="SAM" id="MobiDB-lite"/>
    </source>
</evidence>
<name>A0AA40CW02_9PEZI</name>
<dbReference type="InterPro" id="IPR011051">
    <property type="entry name" value="RmlC_Cupin_sf"/>
</dbReference>
<accession>A0AA40CW02</accession>
<keyword evidence="4" id="KW-1185">Reference proteome</keyword>
<dbReference type="CDD" id="cd02233">
    <property type="entry name" value="cupin_HNL-like"/>
    <property type="match status" value="1"/>
</dbReference>
<feature type="region of interest" description="Disordered" evidence="1">
    <location>
        <begin position="1"/>
        <end position="26"/>
    </location>
</feature>
<evidence type="ECO:0000313" key="3">
    <source>
        <dbReference type="EMBL" id="KAK0653451.1"/>
    </source>
</evidence>
<protein>
    <recommendedName>
        <fullName evidence="2">Cupin type-2 domain-containing protein</fullName>
    </recommendedName>
</protein>
<dbReference type="Gene3D" id="2.60.120.10">
    <property type="entry name" value="Jelly Rolls"/>
    <property type="match status" value="1"/>
</dbReference>
<feature type="domain" description="Cupin type-2" evidence="2">
    <location>
        <begin position="56"/>
        <end position="116"/>
    </location>
</feature>
<dbReference type="SUPFAM" id="SSF51182">
    <property type="entry name" value="RmlC-like cupins"/>
    <property type="match status" value="1"/>
</dbReference>
<proteinExistence type="predicted"/>
<reference evidence="3" key="1">
    <citation type="submission" date="2023-06" db="EMBL/GenBank/DDBJ databases">
        <title>Multi-omics analyses reveal the molecular pathogenesis toolkit of Lasiodiplodia hormozganensis, a cross-kingdom pathogen.</title>
        <authorList>
            <person name="Felix C."/>
            <person name="Meneses R."/>
            <person name="Goncalves M.F.M."/>
            <person name="Tilleman L."/>
            <person name="Duarte A.S."/>
            <person name="Jorrin-Novo J.V."/>
            <person name="Van De Peer Y."/>
            <person name="Deforce D."/>
            <person name="Van Nieuwerburgh F."/>
            <person name="Esteves A.C."/>
            <person name="Alves A."/>
        </authorList>
    </citation>
    <scope>NUCLEOTIDE SEQUENCE</scope>
    <source>
        <strain evidence="3">CBS 339.90</strain>
    </source>
</reference>
<gene>
    <name evidence="3" type="ORF">DIS24_g5929</name>
</gene>
<comment type="caution">
    <text evidence="3">The sequence shown here is derived from an EMBL/GenBank/DDBJ whole genome shotgun (WGS) entry which is preliminary data.</text>
</comment>
<dbReference type="PANTHER" id="PTHR43698:SF1">
    <property type="entry name" value="BLL4564 PROTEIN"/>
    <property type="match status" value="1"/>
</dbReference>
<evidence type="ECO:0000313" key="4">
    <source>
        <dbReference type="Proteomes" id="UP001175001"/>
    </source>
</evidence>
<dbReference type="Proteomes" id="UP001175001">
    <property type="component" value="Unassembled WGS sequence"/>
</dbReference>
<organism evidence="3 4">
    <name type="scientific">Lasiodiplodia hormozganensis</name>
    <dbReference type="NCBI Taxonomy" id="869390"/>
    <lineage>
        <taxon>Eukaryota</taxon>
        <taxon>Fungi</taxon>
        <taxon>Dikarya</taxon>
        <taxon>Ascomycota</taxon>
        <taxon>Pezizomycotina</taxon>
        <taxon>Dothideomycetes</taxon>
        <taxon>Dothideomycetes incertae sedis</taxon>
        <taxon>Botryosphaeriales</taxon>
        <taxon>Botryosphaeriaceae</taxon>
        <taxon>Lasiodiplodia</taxon>
    </lineage>
</organism>
<dbReference type="Pfam" id="PF07883">
    <property type="entry name" value="Cupin_2"/>
    <property type="match status" value="1"/>
</dbReference>
<dbReference type="EMBL" id="JAUJDW010000027">
    <property type="protein sequence ID" value="KAK0653451.1"/>
    <property type="molecule type" value="Genomic_DNA"/>
</dbReference>
<dbReference type="InterPro" id="IPR047263">
    <property type="entry name" value="HNL-like_cupin"/>
</dbReference>
<sequence length="143" mass="15150">MPSTIIRNTASASSSSSEAAPSTRKGDGAHFVGDVWIDAVFADAATATTAVSVANVTFTPCARTNWHTHRDGQVLRVLAGSGWIADKGGEPRRVRTGDMVWSPPGTVHWHGADDGAYMTHLAVTLGTSDWHEAVSDEEYAKKG</sequence>
<dbReference type="InterPro" id="IPR013096">
    <property type="entry name" value="Cupin_2"/>
</dbReference>
<feature type="compositionally biased region" description="Low complexity" evidence="1">
    <location>
        <begin position="10"/>
        <end position="22"/>
    </location>
</feature>
<dbReference type="AlphaFoldDB" id="A0AA40CW02"/>
<dbReference type="PANTHER" id="PTHR43698">
    <property type="entry name" value="RIBD C-TERMINAL DOMAIN CONTAINING PROTEIN"/>
    <property type="match status" value="1"/>
</dbReference>